<evidence type="ECO:0000256" key="1">
    <source>
        <dbReference type="SAM" id="Phobius"/>
    </source>
</evidence>
<proteinExistence type="predicted"/>
<reference evidence="2 3" key="1">
    <citation type="submission" date="2016-10" db="EMBL/GenBank/DDBJ databases">
        <authorList>
            <person name="de Groot N.N."/>
        </authorList>
    </citation>
    <scope>NUCLEOTIDE SEQUENCE [LARGE SCALE GENOMIC DNA]</scope>
    <source>
        <strain evidence="2 3">CGMCC 1.10238</strain>
    </source>
</reference>
<evidence type="ECO:0000313" key="3">
    <source>
        <dbReference type="Proteomes" id="UP000198809"/>
    </source>
</evidence>
<evidence type="ECO:0000313" key="2">
    <source>
        <dbReference type="EMBL" id="SEO72524.1"/>
    </source>
</evidence>
<gene>
    <name evidence="2" type="ORF">SAMN04487895_110213</name>
</gene>
<protein>
    <submittedName>
        <fullName evidence="2">Uncharacterized protein</fullName>
    </submittedName>
</protein>
<dbReference type="STRING" id="1333845.SAMN04487895_110213"/>
<dbReference type="AlphaFoldDB" id="A0A1H8S254"/>
<organism evidence="2 3">
    <name type="scientific">Paenibacillus sophorae</name>
    <dbReference type="NCBI Taxonomy" id="1333845"/>
    <lineage>
        <taxon>Bacteria</taxon>
        <taxon>Bacillati</taxon>
        <taxon>Bacillota</taxon>
        <taxon>Bacilli</taxon>
        <taxon>Bacillales</taxon>
        <taxon>Paenibacillaceae</taxon>
        <taxon>Paenibacillus</taxon>
    </lineage>
</organism>
<accession>A0A1H8S254</accession>
<keyword evidence="1" id="KW-1133">Transmembrane helix</keyword>
<sequence>MCGDEFVNVRSLKIRILIGLLIIALILPSAYLLEKLSRDKGLESGSIIKVQDKLSGSLVSLMGVDVLKSLMNQQYPGDPGAKGPTLLYAIGASGLSGYRQVEVKGLKEGQLFLADQQSLSQSYVLAFNEHGTVDLIDLKSQGPPIVQDVREINKIE</sequence>
<keyword evidence="1" id="KW-0812">Transmembrane</keyword>
<feature type="transmembrane region" description="Helical" evidence="1">
    <location>
        <begin position="14"/>
        <end position="33"/>
    </location>
</feature>
<keyword evidence="1" id="KW-0472">Membrane</keyword>
<dbReference type="EMBL" id="FODH01000010">
    <property type="protein sequence ID" value="SEO72524.1"/>
    <property type="molecule type" value="Genomic_DNA"/>
</dbReference>
<dbReference type="Proteomes" id="UP000198809">
    <property type="component" value="Unassembled WGS sequence"/>
</dbReference>
<name>A0A1H8S254_9BACL</name>